<dbReference type="Proteomes" id="UP000712600">
    <property type="component" value="Unassembled WGS sequence"/>
</dbReference>
<comment type="caution">
    <text evidence="3">The sequence shown here is derived from an EMBL/GenBank/DDBJ whole genome shotgun (WGS) entry which is preliminary data.</text>
</comment>
<evidence type="ECO:0000256" key="1">
    <source>
        <dbReference type="SAM" id="MobiDB-lite"/>
    </source>
</evidence>
<reference evidence="3" key="1">
    <citation type="submission" date="2019-12" db="EMBL/GenBank/DDBJ databases">
        <title>Genome sequencing and annotation of Brassica cretica.</title>
        <authorList>
            <person name="Studholme D.J."/>
            <person name="Sarris P."/>
        </authorList>
    </citation>
    <scope>NUCLEOTIDE SEQUENCE</scope>
    <source>
        <strain evidence="3">PFS-109/04</strain>
        <tissue evidence="3">Leaf</tissue>
    </source>
</reference>
<evidence type="ECO:0000256" key="2">
    <source>
        <dbReference type="SAM" id="Phobius"/>
    </source>
</evidence>
<dbReference type="AlphaFoldDB" id="A0A8S9RPX6"/>
<protein>
    <submittedName>
        <fullName evidence="3">Uncharacterized protein</fullName>
    </submittedName>
</protein>
<organism evidence="3 4">
    <name type="scientific">Brassica cretica</name>
    <name type="common">Mustard</name>
    <dbReference type="NCBI Taxonomy" id="69181"/>
    <lineage>
        <taxon>Eukaryota</taxon>
        <taxon>Viridiplantae</taxon>
        <taxon>Streptophyta</taxon>
        <taxon>Embryophyta</taxon>
        <taxon>Tracheophyta</taxon>
        <taxon>Spermatophyta</taxon>
        <taxon>Magnoliopsida</taxon>
        <taxon>eudicotyledons</taxon>
        <taxon>Gunneridae</taxon>
        <taxon>Pentapetalae</taxon>
        <taxon>rosids</taxon>
        <taxon>malvids</taxon>
        <taxon>Brassicales</taxon>
        <taxon>Brassicaceae</taxon>
        <taxon>Brassiceae</taxon>
        <taxon>Brassica</taxon>
    </lineage>
</organism>
<keyword evidence="2" id="KW-0812">Transmembrane</keyword>
<feature type="region of interest" description="Disordered" evidence="1">
    <location>
        <begin position="50"/>
        <end position="74"/>
    </location>
</feature>
<evidence type="ECO:0000313" key="3">
    <source>
        <dbReference type="EMBL" id="KAF3574247.1"/>
    </source>
</evidence>
<feature type="transmembrane region" description="Helical" evidence="2">
    <location>
        <begin position="296"/>
        <end position="318"/>
    </location>
</feature>
<feature type="compositionally biased region" description="Basic and acidic residues" evidence="1">
    <location>
        <begin position="56"/>
        <end position="65"/>
    </location>
</feature>
<accession>A0A8S9RPX6</accession>
<sequence length="356" mass="40330">MLELLKELEALPQCCSPQDLDSATTKGTDQEEVHRITLSDPTTEVFPAGEVGGWERVSDKTHNESVVKSQSRLGSREQRQSIVEDVVVSPSRFTPLMARWWRIRRRKSLIPWRRRTETGYLDRRIGDELQRADDEDEHLHDVSVAAEHVGEGVIDLGLDLVLIEPGGSSQFDEDERERIEPIRPRPNTCLTSTRTPAEDGLRYGQFRITLRFSRYYFKVKSQFSKFRSLSSSSSSAAAVIALNLKDANWWLDVNESPFWQDRILRILAGLYGIVSVTVIAVIALLLILWWKPVQVVVIISKMFFAVGGDIAFFSAPLYPKKASTKTRFHTVPLDPNVTEIVDGDVCGESKERGLRC</sequence>
<keyword evidence="2" id="KW-0472">Membrane</keyword>
<gene>
    <name evidence="3" type="ORF">F2Q69_00063363</name>
</gene>
<dbReference type="EMBL" id="QGKX02000095">
    <property type="protein sequence ID" value="KAF3574247.1"/>
    <property type="molecule type" value="Genomic_DNA"/>
</dbReference>
<evidence type="ECO:0000313" key="4">
    <source>
        <dbReference type="Proteomes" id="UP000712600"/>
    </source>
</evidence>
<feature type="transmembrane region" description="Helical" evidence="2">
    <location>
        <begin position="266"/>
        <end position="290"/>
    </location>
</feature>
<name>A0A8S9RPX6_BRACR</name>
<proteinExistence type="predicted"/>
<keyword evidence="2" id="KW-1133">Transmembrane helix</keyword>